<keyword evidence="3 7" id="KW-0653">Protein transport</keyword>
<dbReference type="PANTHER" id="PTHR30371">
    <property type="entry name" value="SEC-INDEPENDENT PROTEIN TRANSLOCASE PROTEIN TATC"/>
    <property type="match status" value="1"/>
</dbReference>
<evidence type="ECO:0000256" key="2">
    <source>
        <dbReference type="ARBA" id="ARBA00022692"/>
    </source>
</evidence>
<organism evidence="9 10">
    <name type="scientific">Corynebacterium casei LMG S-19264</name>
    <dbReference type="NCBI Taxonomy" id="1285583"/>
    <lineage>
        <taxon>Bacteria</taxon>
        <taxon>Bacillati</taxon>
        <taxon>Actinomycetota</taxon>
        <taxon>Actinomycetes</taxon>
        <taxon>Mycobacteriales</taxon>
        <taxon>Corynebacteriaceae</taxon>
        <taxon>Corynebacterium</taxon>
    </lineage>
</organism>
<keyword evidence="7" id="KW-1003">Cell membrane</keyword>
<reference evidence="10" key="1">
    <citation type="submission" date="2013-02" db="EMBL/GenBank/DDBJ databases">
        <title>The complete genome sequence of Corynebacterium casei LMG S-19264 (=DSM 44701).</title>
        <authorList>
            <person name="Ruckert C."/>
            <person name="Albersmeier A."/>
            <person name="Kalinowski J."/>
        </authorList>
    </citation>
    <scope>NUCLEOTIDE SEQUENCE [LARGE SCALE GENOMIC DNA]</scope>
    <source>
        <strain evidence="10">LMG S-19264</strain>
    </source>
</reference>
<keyword evidence="2 7" id="KW-0812">Transmembrane</keyword>
<feature type="compositionally biased region" description="Polar residues" evidence="8">
    <location>
        <begin position="375"/>
        <end position="397"/>
    </location>
</feature>
<dbReference type="InterPro" id="IPR019820">
    <property type="entry name" value="Sec-indep_translocase_CS"/>
</dbReference>
<feature type="compositionally biased region" description="Low complexity" evidence="8">
    <location>
        <begin position="325"/>
        <end position="344"/>
    </location>
</feature>
<keyword evidence="6 7" id="KW-0472">Membrane</keyword>
<evidence type="ECO:0000313" key="9">
    <source>
        <dbReference type="EMBL" id="AHI20010.1"/>
    </source>
</evidence>
<dbReference type="Pfam" id="PF00902">
    <property type="entry name" value="TatC"/>
    <property type="match status" value="1"/>
</dbReference>
<protein>
    <recommendedName>
        <fullName evidence="7">Sec-independent protein translocase protein TatC</fullName>
    </recommendedName>
</protein>
<dbReference type="NCBIfam" id="TIGR00945">
    <property type="entry name" value="tatC"/>
    <property type="match status" value="1"/>
</dbReference>
<feature type="transmembrane region" description="Helical" evidence="7">
    <location>
        <begin position="277"/>
        <end position="296"/>
    </location>
</feature>
<dbReference type="EMBL" id="CP004350">
    <property type="protein sequence ID" value="AHI20010.1"/>
    <property type="molecule type" value="Genomic_DNA"/>
</dbReference>
<evidence type="ECO:0000313" key="10">
    <source>
        <dbReference type="Proteomes" id="UP000019226"/>
    </source>
</evidence>
<feature type="transmembrane region" description="Helical" evidence="7">
    <location>
        <begin position="168"/>
        <end position="194"/>
    </location>
</feature>
<feature type="transmembrane region" description="Helical" evidence="7">
    <location>
        <begin position="214"/>
        <end position="243"/>
    </location>
</feature>
<feature type="transmembrane region" description="Helical" evidence="7">
    <location>
        <begin position="65"/>
        <end position="83"/>
    </location>
</feature>
<feature type="region of interest" description="Disordered" evidence="8">
    <location>
        <begin position="1"/>
        <end position="48"/>
    </location>
</feature>
<name>A0ABN4CCE7_9CORY</name>
<sequence length="404" mass="43832">MANGMPPQSSGSVAYNAGPNSPAKAKKRGALNRLKQSQAKRQAKKANTTGEMTLVEHLQELRQRIIVSLAALVVGTILGFIWYQSSPFGLAPLGEILRGPYCALPEEQRAVFTQDGECRLLATQPFEMFILRLKVGALAGVVLSSPIWLYQIWGYITPGLHKNEKRGTVVFVTLAVTLFVAGALLAYYIVAFGLEFLISMGDEFQITALTGNEYYNFLLALLVIFGVSFEVPLILVMLNIVGILEYRHVKDKRRIIIVGIMIFAAFMTPGGDPISMVILASAIAVLVELAFQFCRYNDKRRGRERPEWLELDDEESSGPIGPASAIGAEGGVAPAGPIEPAAPINNGFSYQQQPPAQHNFGAQPPQNPQGYGPNHSQGNGVTTHPGQGQQNRPSNGANPFDDVL</sequence>
<dbReference type="InterPro" id="IPR002033">
    <property type="entry name" value="TatC"/>
</dbReference>
<evidence type="ECO:0000256" key="7">
    <source>
        <dbReference type="HAMAP-Rule" id="MF_00902"/>
    </source>
</evidence>
<evidence type="ECO:0000256" key="5">
    <source>
        <dbReference type="ARBA" id="ARBA00023010"/>
    </source>
</evidence>
<keyword evidence="5 7" id="KW-0811">Translocation</keyword>
<comment type="subcellular location">
    <subcellularLocation>
        <location evidence="7">Cell membrane</location>
        <topology evidence="7">Multi-pass membrane protein</topology>
    </subcellularLocation>
    <subcellularLocation>
        <location evidence="1">Membrane</location>
        <topology evidence="1">Multi-pass membrane protein</topology>
    </subcellularLocation>
</comment>
<dbReference type="HAMAP" id="MF_00902">
    <property type="entry name" value="TatC"/>
    <property type="match status" value="1"/>
</dbReference>
<dbReference type="PROSITE" id="PS01218">
    <property type="entry name" value="TATC"/>
    <property type="match status" value="1"/>
</dbReference>
<feature type="compositionally biased region" description="Polar residues" evidence="8">
    <location>
        <begin position="346"/>
        <end position="356"/>
    </location>
</feature>
<dbReference type="PANTHER" id="PTHR30371:SF0">
    <property type="entry name" value="SEC-INDEPENDENT PROTEIN TRANSLOCASE PROTEIN TATC, CHLOROPLASTIC-RELATED"/>
    <property type="match status" value="1"/>
</dbReference>
<dbReference type="Proteomes" id="UP000019226">
    <property type="component" value="Chromosome"/>
</dbReference>
<feature type="transmembrane region" description="Helical" evidence="7">
    <location>
        <begin position="135"/>
        <end position="156"/>
    </location>
</feature>
<feature type="region of interest" description="Disordered" evidence="8">
    <location>
        <begin position="307"/>
        <end position="404"/>
    </location>
</feature>
<gene>
    <name evidence="7" type="primary">tatC</name>
    <name evidence="9" type="ORF">CCASEI_07195</name>
</gene>
<evidence type="ECO:0000256" key="1">
    <source>
        <dbReference type="ARBA" id="ARBA00004141"/>
    </source>
</evidence>
<feature type="compositionally biased region" description="Polar residues" evidence="8">
    <location>
        <begin position="1"/>
        <end position="13"/>
    </location>
</feature>
<evidence type="ECO:0000256" key="6">
    <source>
        <dbReference type="ARBA" id="ARBA00023136"/>
    </source>
</evidence>
<dbReference type="RefSeq" id="WP_006823684.1">
    <property type="nucleotide sequence ID" value="NZ_CP004350.1"/>
</dbReference>
<feature type="transmembrane region" description="Helical" evidence="7">
    <location>
        <begin position="255"/>
        <end position="271"/>
    </location>
</feature>
<accession>A0ABN4CCE7</accession>
<evidence type="ECO:0000256" key="3">
    <source>
        <dbReference type="ARBA" id="ARBA00022927"/>
    </source>
</evidence>
<proteinExistence type="inferred from homology"/>
<keyword evidence="4 7" id="KW-1133">Transmembrane helix</keyword>
<comment type="similarity">
    <text evidence="7">Belongs to the TatC family.</text>
</comment>
<evidence type="ECO:0000256" key="4">
    <source>
        <dbReference type="ARBA" id="ARBA00022989"/>
    </source>
</evidence>
<comment type="function">
    <text evidence="7">Part of the twin-arginine translocation (Tat) system that transports large folded proteins containing a characteristic twin-arginine motif in their signal peptide across membranes. Together with TatB, TatC is part of a receptor directly interacting with Tat signal peptides.</text>
</comment>
<comment type="subunit">
    <text evidence="7">The Tat system comprises two distinct complexes: a TatABC complex, containing multiple copies of TatA, TatB and TatC subunits, and a separate TatA complex, containing only TatA subunits. Substrates initially bind to the TatABC complex, which probably triggers association of the separate TatA complex to form the active translocon.</text>
</comment>
<keyword evidence="7" id="KW-0813">Transport</keyword>
<dbReference type="PRINTS" id="PR01840">
    <property type="entry name" value="TATCFAMILY"/>
</dbReference>
<dbReference type="GeneID" id="82877588"/>
<evidence type="ECO:0000256" key="8">
    <source>
        <dbReference type="SAM" id="MobiDB-lite"/>
    </source>
</evidence>
<keyword evidence="10" id="KW-1185">Reference proteome</keyword>